<dbReference type="AlphaFoldDB" id="A0A7C2ZPZ2"/>
<evidence type="ECO:0000313" key="1">
    <source>
        <dbReference type="EMBL" id="HEW52924.1"/>
    </source>
</evidence>
<gene>
    <name evidence="1" type="ORF">ENO77_01955</name>
</gene>
<dbReference type="EMBL" id="DSGT01000006">
    <property type="protein sequence ID" value="HEW52924.1"/>
    <property type="molecule type" value="Genomic_DNA"/>
</dbReference>
<protein>
    <recommendedName>
        <fullName evidence="2">DUF3227 domain-containing protein</fullName>
    </recommendedName>
</protein>
<accession>A0A7C2ZPZ2</accession>
<comment type="caution">
    <text evidence="1">The sequence shown here is derived from an EMBL/GenBank/DDBJ whole genome shotgun (WGS) entry which is preliminary data.</text>
</comment>
<name>A0A7C2ZPZ2_9CREN</name>
<evidence type="ECO:0008006" key="2">
    <source>
        <dbReference type="Google" id="ProtNLM"/>
    </source>
</evidence>
<proteinExistence type="predicted"/>
<reference evidence="1" key="1">
    <citation type="journal article" date="2020" name="mSystems">
        <title>Genome- and Community-Level Interaction Insights into Carbon Utilization and Element Cycling Functions of Hydrothermarchaeota in Hydrothermal Sediment.</title>
        <authorList>
            <person name="Zhou Z."/>
            <person name="Liu Y."/>
            <person name="Xu W."/>
            <person name="Pan J."/>
            <person name="Luo Z.H."/>
            <person name="Li M."/>
        </authorList>
    </citation>
    <scope>NUCLEOTIDE SEQUENCE [LARGE SCALE GENOMIC DNA]</scope>
    <source>
        <strain evidence="1">SpSt-16</strain>
    </source>
</reference>
<organism evidence="1">
    <name type="scientific">Ignisphaera aggregans</name>
    <dbReference type="NCBI Taxonomy" id="334771"/>
    <lineage>
        <taxon>Archaea</taxon>
        <taxon>Thermoproteota</taxon>
        <taxon>Thermoprotei</taxon>
        <taxon>Desulfurococcales</taxon>
        <taxon>Desulfurococcaceae</taxon>
        <taxon>Ignisphaera</taxon>
    </lineage>
</organism>
<sequence>MFEELKEAVRVHLKSKVPGMYQLLEFLASLNYGKSCLDLLFTSPSKVYLLVLQHYQGNATTADLIFRMLFINPITSHLRRPELEHRLLELAKLGNDTAFLELIRKAMIDRASDHT</sequence>